<dbReference type="InterPro" id="IPR036188">
    <property type="entry name" value="FAD/NAD-bd_sf"/>
</dbReference>
<evidence type="ECO:0000259" key="13">
    <source>
        <dbReference type="Pfam" id="PF07992"/>
    </source>
</evidence>
<dbReference type="SUPFAM" id="SSF55424">
    <property type="entry name" value="FAD/NAD-linked reductases, dimerisation (C-terminal) domain"/>
    <property type="match status" value="1"/>
</dbReference>
<keyword evidence="6" id="KW-1015">Disulfide bond</keyword>
<evidence type="ECO:0000256" key="7">
    <source>
        <dbReference type="ARBA" id="ARBA00023284"/>
    </source>
</evidence>
<dbReference type="Proteomes" id="UP000534783">
    <property type="component" value="Unassembled WGS sequence"/>
</dbReference>
<dbReference type="InterPro" id="IPR016156">
    <property type="entry name" value="FAD/NAD-linked_Rdtase_dimer_sf"/>
</dbReference>
<dbReference type="InterPro" id="IPR012999">
    <property type="entry name" value="Pyr_OxRdtase_I_AS"/>
</dbReference>
<sequence>MKTFDVMVIGAGSAGRYGAKAAAKLGAKVGLVETGPFGGLCILKGCMPTKAYLRSSELIGLLKKAPEVGIYPGKHVGIRFDQIKQRKDKLIAEMADDAYQGVLRHPNITLLSGRARFLSGKEVQVGDERYSAERFLIATGSRAMIPPIPGLEEAGYITSDEALEMESLPESMVIIGGGVEGTEFGQFFARMGVKVTLLQRGERILSHEDEDVSEALAEILRNDGIDLRTGVREVMIERDRQGEWISFEEHERVQKVEAEVIMIATGRTGNIDGLHLSAAGVETHPLGIVANDFLQTSNPNIYAAGDVTGGAQIVNMATYEGEIAGTNLVKGPVQKADYRVFPRAVFCDPEFARVGLSERDARERGIPVRVGKFPFSDLGKAIITDRTEGFIKIVADAQWGEILGAAIVGAEASILIHQAAVAMHFRSTVEEYAKISHIHPSLAEIMLYLADEMVGRE</sequence>
<feature type="binding site" evidence="9">
    <location>
        <begin position="176"/>
        <end position="183"/>
    </location>
    <ligand>
        <name>NAD(+)</name>
        <dbReference type="ChEBI" id="CHEBI:57540"/>
    </ligand>
</feature>
<dbReference type="AlphaFoldDB" id="A0A7X6DQM2"/>
<comment type="caution">
    <text evidence="14">The sequence shown here is derived from an EMBL/GenBank/DDBJ whole genome shotgun (WGS) entry which is preliminary data.</text>
</comment>
<keyword evidence="7 11" id="KW-0676">Redox-active center</keyword>
<evidence type="ECO:0000256" key="6">
    <source>
        <dbReference type="ARBA" id="ARBA00023157"/>
    </source>
</evidence>
<evidence type="ECO:0000259" key="12">
    <source>
        <dbReference type="Pfam" id="PF02852"/>
    </source>
</evidence>
<feature type="binding site" evidence="9">
    <location>
        <position position="306"/>
    </location>
    <ligand>
        <name>FAD</name>
        <dbReference type="ChEBI" id="CHEBI:57692"/>
    </ligand>
</feature>
<dbReference type="Pfam" id="PF02852">
    <property type="entry name" value="Pyr_redox_dim"/>
    <property type="match status" value="1"/>
</dbReference>
<dbReference type="InterPro" id="IPR001100">
    <property type="entry name" value="Pyr_nuc-diS_OxRdtase"/>
</dbReference>
<dbReference type="PIRSF" id="PIRSF000350">
    <property type="entry name" value="Mercury_reductase_MerA"/>
    <property type="match status" value="1"/>
</dbReference>
<keyword evidence="4" id="KW-0521">NADP</keyword>
<feature type="binding site" evidence="9">
    <location>
        <begin position="139"/>
        <end position="141"/>
    </location>
    <ligand>
        <name>FAD</name>
        <dbReference type="ChEBI" id="CHEBI:57692"/>
    </ligand>
</feature>
<keyword evidence="3 9" id="KW-0274">FAD</keyword>
<comment type="cofactor">
    <cofactor evidence="9">
        <name>FAD</name>
        <dbReference type="ChEBI" id="CHEBI:57692"/>
    </cofactor>
    <text evidence="9">Binds 1 FAD per subunit.</text>
</comment>
<evidence type="ECO:0000256" key="9">
    <source>
        <dbReference type="PIRSR" id="PIRSR000350-3"/>
    </source>
</evidence>
<dbReference type="PROSITE" id="PS00076">
    <property type="entry name" value="PYRIDINE_REDOX_1"/>
    <property type="match status" value="1"/>
</dbReference>
<proteinExistence type="inferred from homology"/>
<feature type="domain" description="FAD/NAD(P)-binding" evidence="13">
    <location>
        <begin position="4"/>
        <end position="321"/>
    </location>
</feature>
<accession>A0A7X6DQM2</accession>
<evidence type="ECO:0000256" key="4">
    <source>
        <dbReference type="ARBA" id="ARBA00022857"/>
    </source>
</evidence>
<evidence type="ECO:0000256" key="11">
    <source>
        <dbReference type="RuleBase" id="RU003691"/>
    </source>
</evidence>
<name>A0A7X6DQM2_9BACT</name>
<protein>
    <submittedName>
        <fullName evidence="14">NAD(P)/FAD-dependent oxidoreductase</fullName>
    </submittedName>
</protein>
<dbReference type="RefSeq" id="WP_168060230.1">
    <property type="nucleotide sequence ID" value="NZ_VTOW01000002.1"/>
</dbReference>
<keyword evidence="5 11" id="KW-0560">Oxidoreductase</keyword>
<keyword evidence="15" id="KW-1185">Reference proteome</keyword>
<keyword evidence="9" id="KW-0547">Nucleotide-binding</keyword>
<evidence type="ECO:0000256" key="1">
    <source>
        <dbReference type="ARBA" id="ARBA00007532"/>
    </source>
</evidence>
<dbReference type="InterPro" id="IPR004099">
    <property type="entry name" value="Pyr_nucl-diS_OxRdtase_dimer"/>
</dbReference>
<dbReference type="PANTHER" id="PTHR43014">
    <property type="entry name" value="MERCURIC REDUCTASE"/>
    <property type="match status" value="1"/>
</dbReference>
<evidence type="ECO:0000313" key="14">
    <source>
        <dbReference type="EMBL" id="NKE71522.1"/>
    </source>
</evidence>
<dbReference type="PANTHER" id="PTHR43014:SF4">
    <property type="entry name" value="PYRIDINE NUCLEOTIDE-DISULFIDE OXIDOREDUCTASE RCLA-RELATED"/>
    <property type="match status" value="1"/>
</dbReference>
<gene>
    <name evidence="14" type="ORF">MNODULE_12300</name>
</gene>
<keyword evidence="9" id="KW-0520">NAD</keyword>
<dbReference type="Gene3D" id="3.50.50.60">
    <property type="entry name" value="FAD/NAD(P)-binding domain"/>
    <property type="match status" value="2"/>
</dbReference>
<evidence type="ECO:0000313" key="15">
    <source>
        <dbReference type="Proteomes" id="UP000534783"/>
    </source>
</evidence>
<feature type="binding site" evidence="9">
    <location>
        <position position="266"/>
    </location>
    <ligand>
        <name>NAD(+)</name>
        <dbReference type="ChEBI" id="CHEBI:57540"/>
    </ligand>
</feature>
<dbReference type="SUPFAM" id="SSF51905">
    <property type="entry name" value="FAD/NAD(P)-binding domain"/>
    <property type="match status" value="1"/>
</dbReference>
<dbReference type="GO" id="GO:0003955">
    <property type="term" value="F:NAD(P)H dehydrogenase (quinone) activity"/>
    <property type="evidence" value="ECO:0007669"/>
    <property type="project" value="TreeGrafter"/>
</dbReference>
<evidence type="ECO:0000256" key="2">
    <source>
        <dbReference type="ARBA" id="ARBA00022630"/>
    </source>
</evidence>
<keyword evidence="2 11" id="KW-0285">Flavoprotein</keyword>
<organism evidence="14 15">
    <name type="scientific">Candidatus Manganitrophus noduliformans</name>
    <dbReference type="NCBI Taxonomy" id="2606439"/>
    <lineage>
        <taxon>Bacteria</taxon>
        <taxon>Pseudomonadati</taxon>
        <taxon>Nitrospirota</taxon>
        <taxon>Nitrospiria</taxon>
        <taxon>Candidatus Troglogloeales</taxon>
        <taxon>Candidatus Manganitrophaceae</taxon>
        <taxon>Candidatus Manganitrophus</taxon>
    </lineage>
</organism>
<feature type="disulfide bond" description="Redox-active" evidence="10">
    <location>
        <begin position="41"/>
        <end position="46"/>
    </location>
</feature>
<feature type="active site" description="Proton acceptor" evidence="8">
    <location>
        <position position="439"/>
    </location>
</feature>
<evidence type="ECO:0000256" key="3">
    <source>
        <dbReference type="ARBA" id="ARBA00022827"/>
    </source>
</evidence>
<dbReference type="Pfam" id="PF07992">
    <property type="entry name" value="Pyr_redox_2"/>
    <property type="match status" value="1"/>
</dbReference>
<evidence type="ECO:0000256" key="8">
    <source>
        <dbReference type="PIRSR" id="PIRSR000350-2"/>
    </source>
</evidence>
<dbReference type="FunFam" id="3.30.390.30:FF:000001">
    <property type="entry name" value="Dihydrolipoyl dehydrogenase"/>
    <property type="match status" value="1"/>
</dbReference>
<reference evidence="14 15" key="1">
    <citation type="journal article" date="2020" name="Nature">
        <title>Bacterial chemolithoautotrophy via manganese oxidation.</title>
        <authorList>
            <person name="Yu H."/>
            <person name="Leadbetter J.R."/>
        </authorList>
    </citation>
    <scope>NUCLEOTIDE SEQUENCE [LARGE SCALE GENOMIC DNA]</scope>
    <source>
        <strain evidence="14 15">Mn-1</strain>
    </source>
</reference>
<dbReference type="EMBL" id="VTOW01000002">
    <property type="protein sequence ID" value="NKE71522.1"/>
    <property type="molecule type" value="Genomic_DNA"/>
</dbReference>
<evidence type="ECO:0000256" key="10">
    <source>
        <dbReference type="PIRSR" id="PIRSR000350-4"/>
    </source>
</evidence>
<dbReference type="PRINTS" id="PR00411">
    <property type="entry name" value="PNDRDTASEI"/>
</dbReference>
<dbReference type="InterPro" id="IPR023753">
    <property type="entry name" value="FAD/NAD-binding_dom"/>
</dbReference>
<evidence type="ECO:0000256" key="5">
    <source>
        <dbReference type="ARBA" id="ARBA00023002"/>
    </source>
</evidence>
<dbReference type="GO" id="GO:0016668">
    <property type="term" value="F:oxidoreductase activity, acting on a sulfur group of donors, NAD(P) as acceptor"/>
    <property type="evidence" value="ECO:0007669"/>
    <property type="project" value="InterPro"/>
</dbReference>
<feature type="domain" description="Pyridine nucleotide-disulphide oxidoreductase dimerisation" evidence="12">
    <location>
        <begin position="342"/>
        <end position="446"/>
    </location>
</feature>
<comment type="similarity">
    <text evidence="1 11">Belongs to the class-I pyridine nucleotide-disulfide oxidoreductase family.</text>
</comment>
<dbReference type="Gene3D" id="3.30.390.30">
    <property type="match status" value="1"/>
</dbReference>
<feature type="binding site" evidence="9">
    <location>
        <position position="50"/>
    </location>
    <ligand>
        <name>FAD</name>
        <dbReference type="ChEBI" id="CHEBI:57692"/>
    </ligand>
</feature>
<dbReference type="GO" id="GO:0050660">
    <property type="term" value="F:flavin adenine dinucleotide binding"/>
    <property type="evidence" value="ECO:0007669"/>
    <property type="project" value="TreeGrafter"/>
</dbReference>
<dbReference type="PRINTS" id="PR00368">
    <property type="entry name" value="FADPNR"/>
</dbReference>